<sequence>MEAYVSGSAGLAAIVVGNHAKLYKVNSTEVIDVTINIVHQLFSSNDDVLVLKNTNKSQTIKKLYTEKNKADCLILFLSLLDDMIDFESKYPLIEHLNDIFDKDLEAYDYLCNVMFTRPLPIINIKSILDDSLLLNSKVQSLLSLLFNSQDQIKKCNELFNSICDRRKLSSDKSSYVEGILINKGFFYNFGSKQANNHFLQTIQFELIEKLKNSNIDDYVNFSSCIRTEFSSLTTVGSNEAKIHLQEIEEEGHKSERKKTIYQAKAKKENNKDAYDRVQAQIKKIREQLRLRLIDPAKRMAHELIESQLKNGGNEFAAQSLCSISEYAKKLNLFELQLEWSLLASEKAPNDYRTYGHIADAYVNLDDMNEAKKYFEICLKSIDNNHQVYGQTGLARIERSRGNFPRAMELIELALDGGVDDSAPYIFKAELLRDQGMLKEAFDIYELVSRNYPELGRAVCGKAAVLAEQKKFDDAEEVYRFALKNYRSSEEQCFIFSSLGFLLARLGKFTESHKLLDKSINLSSFEDVVPLLSKAKAFQMEGKTKEAEKVLLKTFKGRESFNDVIEQLLDLYISNGEISKASNFYTKLKEEMKESDIVQIRLSQLLKEQGEYEDSLQIIDKLKARRPKYILALNERASILKTKEKYREALLQYKAVLEINVFDRVANLGVQAMNFAFNKRVDEKSIILDINISNPKSIEDYQAIGELGLVKLSIGETENGKELLLQVKNSSFKSLHARFNAALSLAGLKLGQDNAALKAVKKSKNSVGFIQKAVIYGMQGKVNLARESLKQAEHHHPQYMNKVIEMVRNTYINAANDAIYSQEDIYHEQLKVMLIAA</sequence>
<comment type="caution">
    <text evidence="1">The sequence shown here is derived from an EMBL/GenBank/DDBJ whole genome shotgun (WGS) entry which is preliminary data.</text>
</comment>
<dbReference type="Gene3D" id="1.25.40.10">
    <property type="entry name" value="Tetratricopeptide repeat domain"/>
    <property type="match status" value="2"/>
</dbReference>
<dbReference type="SUPFAM" id="SSF81901">
    <property type="entry name" value="HCP-like"/>
    <property type="match status" value="1"/>
</dbReference>
<dbReference type="SMART" id="SM00028">
    <property type="entry name" value="TPR"/>
    <property type="match status" value="7"/>
</dbReference>
<evidence type="ECO:0008006" key="3">
    <source>
        <dbReference type="Google" id="ProtNLM"/>
    </source>
</evidence>
<dbReference type="EMBL" id="JBAKBA010000005">
    <property type="protein sequence ID" value="MEL0658164.1"/>
    <property type="molecule type" value="Genomic_DNA"/>
</dbReference>
<evidence type="ECO:0000313" key="1">
    <source>
        <dbReference type="EMBL" id="MEL0658164.1"/>
    </source>
</evidence>
<dbReference type="PANTHER" id="PTHR44216:SF3">
    <property type="entry name" value="PROTEIN O-MANNOSYL-TRANSFERASE TMTC2"/>
    <property type="match status" value="1"/>
</dbReference>
<reference evidence="1 2" key="1">
    <citation type="submission" date="2024-02" db="EMBL/GenBank/DDBJ databases">
        <title>Bacteria isolated from the canopy kelp, Nereocystis luetkeana.</title>
        <authorList>
            <person name="Pfister C.A."/>
            <person name="Younker I.T."/>
            <person name="Light S.H."/>
        </authorList>
    </citation>
    <scope>NUCLEOTIDE SEQUENCE [LARGE SCALE GENOMIC DNA]</scope>
    <source>
        <strain evidence="1 2">TI.2.07</strain>
    </source>
</reference>
<dbReference type="InterPro" id="IPR011990">
    <property type="entry name" value="TPR-like_helical_dom_sf"/>
</dbReference>
<dbReference type="RefSeq" id="WP_341626871.1">
    <property type="nucleotide sequence ID" value="NZ_JBAKBA010000005.1"/>
</dbReference>
<dbReference type="InterPro" id="IPR019734">
    <property type="entry name" value="TPR_rpt"/>
</dbReference>
<organism evidence="1 2">
    <name type="scientific">Psychromonas arctica</name>
    <dbReference type="NCBI Taxonomy" id="168275"/>
    <lineage>
        <taxon>Bacteria</taxon>
        <taxon>Pseudomonadati</taxon>
        <taxon>Pseudomonadota</taxon>
        <taxon>Gammaproteobacteria</taxon>
        <taxon>Alteromonadales</taxon>
        <taxon>Psychromonadaceae</taxon>
        <taxon>Psychromonas</taxon>
    </lineage>
</organism>
<accession>A0ABU9H8H5</accession>
<dbReference type="PANTHER" id="PTHR44216">
    <property type="entry name" value="PROTEIN O-MANNOSYL-TRANSFERASE TMTC2"/>
    <property type="match status" value="1"/>
</dbReference>
<evidence type="ECO:0000313" key="2">
    <source>
        <dbReference type="Proteomes" id="UP001366060"/>
    </source>
</evidence>
<name>A0ABU9H8H5_9GAMM</name>
<keyword evidence="2" id="KW-1185">Reference proteome</keyword>
<dbReference type="Proteomes" id="UP001366060">
    <property type="component" value="Unassembled WGS sequence"/>
</dbReference>
<dbReference type="Pfam" id="PF13181">
    <property type="entry name" value="TPR_8"/>
    <property type="match status" value="1"/>
</dbReference>
<protein>
    <recommendedName>
        <fullName evidence="3">Tetratricopeptide repeat protein</fullName>
    </recommendedName>
</protein>
<proteinExistence type="predicted"/>
<dbReference type="SUPFAM" id="SSF48452">
    <property type="entry name" value="TPR-like"/>
    <property type="match status" value="1"/>
</dbReference>
<dbReference type="InterPro" id="IPR052384">
    <property type="entry name" value="TMTC_O-mannosyltransferase"/>
</dbReference>
<gene>
    <name evidence="1" type="ORF">V6255_03335</name>
</gene>